<accession>A0ABR3YSR3</accession>
<gene>
    <name evidence="3" type="ORF">Sste5346_007763</name>
</gene>
<dbReference type="PANTHER" id="PTHR10963:SF60">
    <property type="entry name" value="GRAM-NEGATIVE BACTERIA-BINDING PROTEIN 1-RELATED"/>
    <property type="match status" value="1"/>
</dbReference>
<feature type="domain" description="GH16" evidence="2">
    <location>
        <begin position="37"/>
        <end position="287"/>
    </location>
</feature>
<feature type="chain" id="PRO_5045202061" description="GH16 domain-containing protein" evidence="1">
    <location>
        <begin position="21"/>
        <end position="287"/>
    </location>
</feature>
<dbReference type="Pfam" id="PF00722">
    <property type="entry name" value="Glyco_hydro_16"/>
    <property type="match status" value="1"/>
</dbReference>
<dbReference type="CDD" id="cd02182">
    <property type="entry name" value="GH16_Strep_laminarinase_like"/>
    <property type="match status" value="1"/>
</dbReference>
<sequence>MYTKSIIAAAAILPGLLVSATQPPSYPGFTMIWNDTFAGAANTPPSDKNWKTITGYLNQNSESEVYSSSTKNLFLTGSNSLQIVPLKDSAGGWTSGRIESVGSWLPTAGQKTRIEGRIRQGDGSTATKQGIWPAFWLLGTAYRAGTKWPECGELDILELRNGVPTAFGTAHCGTYPGGPCNEPNGKGSTINFGETSLAFHTWTITWDLTNKDWSSQSIQWTIDHTVFFTLTGAQLDQTTWRTLTANTFNIILNVAVGGDFPGAANSATQGGTGSLMEVQYVAVYMTK</sequence>
<evidence type="ECO:0000313" key="3">
    <source>
        <dbReference type="EMBL" id="KAL1891303.1"/>
    </source>
</evidence>
<organism evidence="3 4">
    <name type="scientific">Sporothrix stenoceras</name>
    <dbReference type="NCBI Taxonomy" id="5173"/>
    <lineage>
        <taxon>Eukaryota</taxon>
        <taxon>Fungi</taxon>
        <taxon>Dikarya</taxon>
        <taxon>Ascomycota</taxon>
        <taxon>Pezizomycotina</taxon>
        <taxon>Sordariomycetes</taxon>
        <taxon>Sordariomycetidae</taxon>
        <taxon>Ophiostomatales</taxon>
        <taxon>Ophiostomataceae</taxon>
        <taxon>Sporothrix</taxon>
    </lineage>
</organism>
<dbReference type="PANTHER" id="PTHR10963">
    <property type="entry name" value="GLYCOSYL HYDROLASE-RELATED"/>
    <property type="match status" value="1"/>
</dbReference>
<dbReference type="PROSITE" id="PS51762">
    <property type="entry name" value="GH16_2"/>
    <property type="match status" value="1"/>
</dbReference>
<proteinExistence type="predicted"/>
<name>A0ABR3YSR3_9PEZI</name>
<keyword evidence="4" id="KW-1185">Reference proteome</keyword>
<evidence type="ECO:0000256" key="1">
    <source>
        <dbReference type="SAM" id="SignalP"/>
    </source>
</evidence>
<dbReference type="InterPro" id="IPR000757">
    <property type="entry name" value="Beta-glucanase-like"/>
</dbReference>
<dbReference type="InterPro" id="IPR050546">
    <property type="entry name" value="Glycosyl_Hydrlase_16"/>
</dbReference>
<keyword evidence="1" id="KW-0732">Signal</keyword>
<evidence type="ECO:0000259" key="2">
    <source>
        <dbReference type="PROSITE" id="PS51762"/>
    </source>
</evidence>
<dbReference type="EMBL" id="JAWCUI010000054">
    <property type="protein sequence ID" value="KAL1891303.1"/>
    <property type="molecule type" value="Genomic_DNA"/>
</dbReference>
<dbReference type="InterPro" id="IPR013320">
    <property type="entry name" value="ConA-like_dom_sf"/>
</dbReference>
<comment type="caution">
    <text evidence="3">The sequence shown here is derived from an EMBL/GenBank/DDBJ whole genome shotgun (WGS) entry which is preliminary data.</text>
</comment>
<protein>
    <recommendedName>
        <fullName evidence="2">GH16 domain-containing protein</fullName>
    </recommendedName>
</protein>
<evidence type="ECO:0000313" key="4">
    <source>
        <dbReference type="Proteomes" id="UP001583186"/>
    </source>
</evidence>
<feature type="signal peptide" evidence="1">
    <location>
        <begin position="1"/>
        <end position="20"/>
    </location>
</feature>
<reference evidence="3 4" key="1">
    <citation type="journal article" date="2024" name="IMA Fungus">
        <title>IMA Genome - F19 : A genome assembly and annotation guide to empower mycologists, including annotated draft genome sequences of Ceratocystis pirilliformis, Diaporthe australafricana, Fusarium ophioides, Paecilomyces lecythidis, and Sporothrix stenoceras.</title>
        <authorList>
            <person name="Aylward J."/>
            <person name="Wilson A.M."/>
            <person name="Visagie C.M."/>
            <person name="Spraker J."/>
            <person name="Barnes I."/>
            <person name="Buitendag C."/>
            <person name="Ceriani C."/>
            <person name="Del Mar Angel L."/>
            <person name="du Plessis D."/>
            <person name="Fuchs T."/>
            <person name="Gasser K."/>
            <person name="Kramer D."/>
            <person name="Li W."/>
            <person name="Munsamy K."/>
            <person name="Piso A."/>
            <person name="Price J.L."/>
            <person name="Sonnekus B."/>
            <person name="Thomas C."/>
            <person name="van der Nest A."/>
            <person name="van Dijk A."/>
            <person name="van Heerden A."/>
            <person name="van Vuuren N."/>
            <person name="Yilmaz N."/>
            <person name="Duong T.A."/>
            <person name="van der Merwe N.A."/>
            <person name="Wingfield M.J."/>
            <person name="Wingfield B.D."/>
        </authorList>
    </citation>
    <scope>NUCLEOTIDE SEQUENCE [LARGE SCALE GENOMIC DNA]</scope>
    <source>
        <strain evidence="3 4">CMW 5346</strain>
    </source>
</reference>
<dbReference type="SUPFAM" id="SSF49899">
    <property type="entry name" value="Concanavalin A-like lectins/glucanases"/>
    <property type="match status" value="1"/>
</dbReference>
<dbReference type="Gene3D" id="2.60.120.200">
    <property type="match status" value="1"/>
</dbReference>
<dbReference type="Proteomes" id="UP001583186">
    <property type="component" value="Unassembled WGS sequence"/>
</dbReference>